<sequence length="102" mass="11803">MKENKTKSIVIRMTEEEKDKLVKRANSVGKSVSSYIREVSLQGNLTTKTDIQTVYELKKIGANINQLVKYVIMLPVDENIRKSLTRMNEYLSDIDRIKQNLL</sequence>
<name>A0ABR8VC97_9BACT</name>
<accession>A0ABR8VC97</accession>
<comment type="caution">
    <text evidence="1">The sequence shown here is derived from an EMBL/GenBank/DDBJ whole genome shotgun (WGS) entry which is preliminary data.</text>
</comment>
<dbReference type="Proteomes" id="UP000616346">
    <property type="component" value="Unassembled WGS sequence"/>
</dbReference>
<protein>
    <submittedName>
        <fullName evidence="1">Plasmid mobilization relaxosome protein MobC</fullName>
    </submittedName>
</protein>
<dbReference type="InterPro" id="IPR053842">
    <property type="entry name" value="NikA-like"/>
</dbReference>
<gene>
    <name evidence="1" type="ORF">H9626_08995</name>
</gene>
<dbReference type="EMBL" id="JACSPQ010000009">
    <property type="protein sequence ID" value="MBD8002345.1"/>
    <property type="molecule type" value="Genomic_DNA"/>
</dbReference>
<proteinExistence type="predicted"/>
<organism evidence="1 2">
    <name type="scientific">Phocaeicola faecium</name>
    <dbReference type="NCBI Taxonomy" id="2762213"/>
    <lineage>
        <taxon>Bacteria</taxon>
        <taxon>Pseudomonadati</taxon>
        <taxon>Bacteroidota</taxon>
        <taxon>Bacteroidia</taxon>
        <taxon>Bacteroidales</taxon>
        <taxon>Bacteroidaceae</taxon>
        <taxon>Phocaeicola</taxon>
    </lineage>
</organism>
<dbReference type="Pfam" id="PF21983">
    <property type="entry name" value="NikA-like"/>
    <property type="match status" value="1"/>
</dbReference>
<keyword evidence="2" id="KW-1185">Reference proteome</keyword>
<evidence type="ECO:0000313" key="2">
    <source>
        <dbReference type="Proteomes" id="UP000616346"/>
    </source>
</evidence>
<evidence type="ECO:0000313" key="1">
    <source>
        <dbReference type="EMBL" id="MBD8002345.1"/>
    </source>
</evidence>
<dbReference type="RefSeq" id="WP_191710271.1">
    <property type="nucleotide sequence ID" value="NZ_JACSPQ010000009.1"/>
</dbReference>
<reference evidence="1 2" key="1">
    <citation type="submission" date="2020-08" db="EMBL/GenBank/DDBJ databases">
        <title>A Genomic Blueprint of the Chicken Gut Microbiome.</title>
        <authorList>
            <person name="Gilroy R."/>
            <person name="Ravi A."/>
            <person name="Getino M."/>
            <person name="Pursley I."/>
            <person name="Horton D.L."/>
            <person name="Alikhan N.-F."/>
            <person name="Baker D."/>
            <person name="Gharbi K."/>
            <person name="Hall N."/>
            <person name="Watson M."/>
            <person name="Adriaenssens E.M."/>
            <person name="Foster-Nyarko E."/>
            <person name="Jarju S."/>
            <person name="Secka A."/>
            <person name="Antonio M."/>
            <person name="Oren A."/>
            <person name="Chaudhuri R."/>
            <person name="La Ragione R.M."/>
            <person name="Hildebrand F."/>
            <person name="Pallen M.J."/>
        </authorList>
    </citation>
    <scope>NUCLEOTIDE SEQUENCE [LARGE SCALE GENOMIC DNA]</scope>
    <source>
        <strain evidence="1 2">Sa1YUN3</strain>
    </source>
</reference>